<keyword evidence="5 6" id="KW-0472">Membrane</keyword>
<dbReference type="RefSeq" id="WP_008843364.1">
    <property type="nucleotide sequence ID" value="NZ_BAEN01000021.1"/>
</dbReference>
<evidence type="ECO:0000256" key="5">
    <source>
        <dbReference type="ARBA" id="ARBA00023136"/>
    </source>
</evidence>
<feature type="chain" id="PRO_5003900872" evidence="7">
    <location>
        <begin position="26"/>
        <end position="123"/>
    </location>
</feature>
<comment type="similarity">
    <text evidence="2">Belongs to the UPF0382 family.</text>
</comment>
<name>K6Y5N2_9ALTE</name>
<keyword evidence="4 6" id="KW-1133">Transmembrane helix</keyword>
<dbReference type="EMBL" id="BAEN01000021">
    <property type="protein sequence ID" value="GAC13547.1"/>
    <property type="molecule type" value="Genomic_DNA"/>
</dbReference>
<evidence type="ECO:0000313" key="8">
    <source>
        <dbReference type="EMBL" id="GAC13547.1"/>
    </source>
</evidence>
<organism evidence="8 9">
    <name type="scientific">Aliiglaciecola lipolytica E3</name>
    <dbReference type="NCBI Taxonomy" id="1127673"/>
    <lineage>
        <taxon>Bacteria</taxon>
        <taxon>Pseudomonadati</taxon>
        <taxon>Pseudomonadota</taxon>
        <taxon>Gammaproteobacteria</taxon>
        <taxon>Alteromonadales</taxon>
        <taxon>Alteromonadaceae</taxon>
        <taxon>Aliiglaciecola</taxon>
    </lineage>
</organism>
<dbReference type="GO" id="GO:0005886">
    <property type="term" value="C:plasma membrane"/>
    <property type="evidence" value="ECO:0007669"/>
    <property type="project" value="TreeGrafter"/>
</dbReference>
<feature type="transmembrane region" description="Helical" evidence="6">
    <location>
        <begin position="66"/>
        <end position="89"/>
    </location>
</feature>
<dbReference type="InterPro" id="IPR006696">
    <property type="entry name" value="DUF423"/>
</dbReference>
<protein>
    <submittedName>
        <fullName evidence="8">Uncharacterized protein</fullName>
    </submittedName>
</protein>
<dbReference type="Proteomes" id="UP000006334">
    <property type="component" value="Unassembled WGS sequence"/>
</dbReference>
<dbReference type="PANTHER" id="PTHR43461:SF1">
    <property type="entry name" value="TRANSMEMBRANE PROTEIN 256"/>
    <property type="match status" value="1"/>
</dbReference>
<proteinExistence type="inferred from homology"/>
<feature type="signal peptide" evidence="7">
    <location>
        <begin position="1"/>
        <end position="25"/>
    </location>
</feature>
<dbReference type="AlphaFoldDB" id="K6Y5N2"/>
<sequence>MKLLLMWAAVSAALSVMLGAFGAHALKDTISVDSLGYFQTAVQYQMLHSIAMLAYLAFYSSWKNEWLIWGARSFAFGILFFSGSLYILALTDIKWVGPITPLGGLCFIAGWVCLLVAAYEYES</sequence>
<evidence type="ECO:0000256" key="3">
    <source>
        <dbReference type="ARBA" id="ARBA00022692"/>
    </source>
</evidence>
<keyword evidence="3 6" id="KW-0812">Transmembrane</keyword>
<keyword evidence="7" id="KW-0732">Signal</keyword>
<evidence type="ECO:0000256" key="6">
    <source>
        <dbReference type="SAM" id="Phobius"/>
    </source>
</evidence>
<dbReference type="eggNOG" id="COG2363">
    <property type="taxonomic scope" value="Bacteria"/>
</dbReference>
<feature type="transmembrane region" description="Helical" evidence="6">
    <location>
        <begin position="41"/>
        <end position="59"/>
    </location>
</feature>
<feature type="transmembrane region" description="Helical" evidence="6">
    <location>
        <begin position="95"/>
        <end position="119"/>
    </location>
</feature>
<comment type="subcellular location">
    <subcellularLocation>
        <location evidence="1">Membrane</location>
        <topology evidence="1">Multi-pass membrane protein</topology>
    </subcellularLocation>
</comment>
<gene>
    <name evidence="8" type="ORF">GLIP_0904</name>
</gene>
<evidence type="ECO:0000256" key="2">
    <source>
        <dbReference type="ARBA" id="ARBA00009694"/>
    </source>
</evidence>
<dbReference type="STRING" id="1127673.GLIP_0904"/>
<dbReference type="Pfam" id="PF04241">
    <property type="entry name" value="DUF423"/>
    <property type="match status" value="1"/>
</dbReference>
<evidence type="ECO:0000256" key="4">
    <source>
        <dbReference type="ARBA" id="ARBA00022989"/>
    </source>
</evidence>
<dbReference type="OrthoDB" id="9802121at2"/>
<keyword evidence="9" id="KW-1185">Reference proteome</keyword>
<reference evidence="8 9" key="1">
    <citation type="journal article" date="2017" name="Antonie Van Leeuwenhoek">
        <title>Rhizobium rhizosphaerae sp. nov., a novel species isolated from rice rhizosphere.</title>
        <authorList>
            <person name="Zhao J.J."/>
            <person name="Zhang J."/>
            <person name="Zhang R.J."/>
            <person name="Zhang C.W."/>
            <person name="Yin H.Q."/>
            <person name="Zhang X.X."/>
        </authorList>
    </citation>
    <scope>NUCLEOTIDE SEQUENCE [LARGE SCALE GENOMIC DNA]</scope>
    <source>
        <strain evidence="8 9">E3</strain>
    </source>
</reference>
<evidence type="ECO:0000256" key="1">
    <source>
        <dbReference type="ARBA" id="ARBA00004141"/>
    </source>
</evidence>
<accession>K6Y5N2</accession>
<evidence type="ECO:0000313" key="9">
    <source>
        <dbReference type="Proteomes" id="UP000006334"/>
    </source>
</evidence>
<dbReference type="PANTHER" id="PTHR43461">
    <property type="entry name" value="TRANSMEMBRANE PROTEIN 256"/>
    <property type="match status" value="1"/>
</dbReference>
<evidence type="ECO:0000256" key="7">
    <source>
        <dbReference type="SAM" id="SignalP"/>
    </source>
</evidence>
<comment type="caution">
    <text evidence="8">The sequence shown here is derived from an EMBL/GenBank/DDBJ whole genome shotgun (WGS) entry which is preliminary data.</text>
</comment>